<dbReference type="InterPro" id="IPR008168">
    <property type="entry name" value="Cyt_C_IC"/>
</dbReference>
<feature type="region of interest" description="Disordered" evidence="7">
    <location>
        <begin position="91"/>
        <end position="126"/>
    </location>
</feature>
<evidence type="ECO:0000259" key="8">
    <source>
        <dbReference type="PROSITE" id="PS51007"/>
    </source>
</evidence>
<feature type="non-terminal residue" evidence="9">
    <location>
        <position position="1"/>
    </location>
</feature>
<evidence type="ECO:0000313" key="10">
    <source>
        <dbReference type="Proteomes" id="UP000697710"/>
    </source>
</evidence>
<dbReference type="GO" id="GO:0005506">
    <property type="term" value="F:iron ion binding"/>
    <property type="evidence" value="ECO:0007669"/>
    <property type="project" value="InterPro"/>
</dbReference>
<dbReference type="PRINTS" id="PR00605">
    <property type="entry name" value="CYTCHROMECIC"/>
</dbReference>
<dbReference type="AlphaFoldDB" id="A0A956M3S2"/>
<dbReference type="GO" id="GO:0009055">
    <property type="term" value="F:electron transfer activity"/>
    <property type="evidence" value="ECO:0007669"/>
    <property type="project" value="InterPro"/>
</dbReference>
<keyword evidence="2 6" id="KW-0349">Heme</keyword>
<evidence type="ECO:0000256" key="3">
    <source>
        <dbReference type="ARBA" id="ARBA00022723"/>
    </source>
</evidence>
<reference evidence="9" key="1">
    <citation type="submission" date="2020-04" db="EMBL/GenBank/DDBJ databases">
        <authorList>
            <person name="Zhang T."/>
        </authorList>
    </citation>
    <scope>NUCLEOTIDE SEQUENCE</scope>
    <source>
        <strain evidence="9">HKST-UBA01</strain>
    </source>
</reference>
<evidence type="ECO:0000256" key="1">
    <source>
        <dbReference type="ARBA" id="ARBA00022448"/>
    </source>
</evidence>
<feature type="domain" description="Cytochrome c" evidence="8">
    <location>
        <begin position="1"/>
        <end position="91"/>
    </location>
</feature>
<evidence type="ECO:0000256" key="4">
    <source>
        <dbReference type="ARBA" id="ARBA00022982"/>
    </source>
</evidence>
<gene>
    <name evidence="9" type="ORF">KC729_22410</name>
</gene>
<accession>A0A956M3S2</accession>
<evidence type="ECO:0000256" key="6">
    <source>
        <dbReference type="PROSITE-ProRule" id="PRU00433"/>
    </source>
</evidence>
<evidence type="ECO:0000313" key="9">
    <source>
        <dbReference type="EMBL" id="MCA9730448.1"/>
    </source>
</evidence>
<proteinExistence type="predicted"/>
<evidence type="ECO:0000256" key="2">
    <source>
        <dbReference type="ARBA" id="ARBA00022617"/>
    </source>
</evidence>
<comment type="caution">
    <text evidence="9">The sequence shown here is derived from an EMBL/GenBank/DDBJ whole genome shotgun (WGS) entry which is preliminary data.</text>
</comment>
<evidence type="ECO:0000256" key="7">
    <source>
        <dbReference type="SAM" id="MobiDB-lite"/>
    </source>
</evidence>
<protein>
    <submittedName>
        <fullName evidence="9">Cytochrome c</fullName>
    </submittedName>
</protein>
<dbReference type="Proteomes" id="UP000697710">
    <property type="component" value="Unassembled WGS sequence"/>
</dbReference>
<evidence type="ECO:0000256" key="5">
    <source>
        <dbReference type="ARBA" id="ARBA00023004"/>
    </source>
</evidence>
<reference evidence="9" key="2">
    <citation type="journal article" date="2021" name="Microbiome">
        <title>Successional dynamics and alternative stable states in a saline activated sludge microbial community over 9 years.</title>
        <authorList>
            <person name="Wang Y."/>
            <person name="Ye J."/>
            <person name="Ju F."/>
            <person name="Liu L."/>
            <person name="Boyd J.A."/>
            <person name="Deng Y."/>
            <person name="Parks D.H."/>
            <person name="Jiang X."/>
            <person name="Yin X."/>
            <person name="Woodcroft B.J."/>
            <person name="Tyson G.W."/>
            <person name="Hugenholtz P."/>
            <person name="Polz M.F."/>
            <person name="Zhang T."/>
        </authorList>
    </citation>
    <scope>NUCLEOTIDE SEQUENCE</scope>
    <source>
        <strain evidence="9">HKST-UBA01</strain>
    </source>
</reference>
<dbReference type="Gene3D" id="1.10.760.10">
    <property type="entry name" value="Cytochrome c-like domain"/>
    <property type="match status" value="1"/>
</dbReference>
<dbReference type="PROSITE" id="PS51007">
    <property type="entry name" value="CYTC"/>
    <property type="match status" value="1"/>
</dbReference>
<keyword evidence="1" id="KW-0813">Transport</keyword>
<name>A0A956M3S2_UNCEI</name>
<keyword evidence="5 6" id="KW-0408">Iron</keyword>
<keyword evidence="3 6" id="KW-0479">Metal-binding</keyword>
<dbReference type="InterPro" id="IPR009056">
    <property type="entry name" value="Cyt_c-like_dom"/>
</dbReference>
<dbReference type="InterPro" id="IPR036909">
    <property type="entry name" value="Cyt_c-like_dom_sf"/>
</dbReference>
<dbReference type="GO" id="GO:0020037">
    <property type="term" value="F:heme binding"/>
    <property type="evidence" value="ECO:0007669"/>
    <property type="project" value="InterPro"/>
</dbReference>
<keyword evidence="4" id="KW-0249">Electron transport</keyword>
<organism evidence="9 10">
    <name type="scientific">Eiseniibacteriota bacterium</name>
    <dbReference type="NCBI Taxonomy" id="2212470"/>
    <lineage>
        <taxon>Bacteria</taxon>
        <taxon>Candidatus Eiseniibacteriota</taxon>
    </lineage>
</organism>
<dbReference type="EMBL" id="JAGQHR010001219">
    <property type="protein sequence ID" value="MCA9730448.1"/>
    <property type="molecule type" value="Genomic_DNA"/>
</dbReference>
<sequence>GEKLYNQRGCVQCHSVDGSARVGPSFLGLWGKTRTFQDGSSRVADENYVRQSVLEPQSQIVKGFEGVMPTFQGRLRDPEINALIAYIRSLGENQGGQPAGEQTPDSQNPDGQTPDGGSPDSPAQGE</sequence>
<dbReference type="SUPFAM" id="SSF46626">
    <property type="entry name" value="Cytochrome c"/>
    <property type="match status" value="1"/>
</dbReference>
<dbReference type="Pfam" id="PF00034">
    <property type="entry name" value="Cytochrom_C"/>
    <property type="match status" value="1"/>
</dbReference>